<dbReference type="GO" id="GO:0005886">
    <property type="term" value="C:plasma membrane"/>
    <property type="evidence" value="ECO:0007669"/>
    <property type="project" value="TreeGrafter"/>
</dbReference>
<dbReference type="KEGG" id="mela:C6568_06150"/>
<evidence type="ECO:0000259" key="3">
    <source>
        <dbReference type="Pfam" id="PF01266"/>
    </source>
</evidence>
<dbReference type="GO" id="GO:0008718">
    <property type="term" value="F:D-amino-acid dehydrogenase activity"/>
    <property type="evidence" value="ECO:0007669"/>
    <property type="project" value="TreeGrafter"/>
</dbReference>
<dbReference type="InterPro" id="IPR006076">
    <property type="entry name" value="FAD-dep_OxRdtase"/>
</dbReference>
<dbReference type="SUPFAM" id="SSF51905">
    <property type="entry name" value="FAD/NAD(P)-binding domain"/>
    <property type="match status" value="1"/>
</dbReference>
<evidence type="ECO:0000256" key="2">
    <source>
        <dbReference type="ARBA" id="ARBA00023002"/>
    </source>
</evidence>
<reference evidence="4 5" key="1">
    <citation type="submission" date="2018-03" db="EMBL/GenBank/DDBJ databases">
        <title>Genome sequencing of Melaminivora sp.</title>
        <authorList>
            <person name="Kim S.-J."/>
            <person name="Heo J."/>
            <person name="Ahn J.-H."/>
            <person name="Kwon S.-W."/>
        </authorList>
    </citation>
    <scope>NUCLEOTIDE SEQUENCE [LARGE SCALE GENOMIC DNA]</scope>
    <source>
        <strain evidence="4 5">SC2-9</strain>
    </source>
</reference>
<organism evidence="4 5">
    <name type="scientific">Melaminivora suipulveris</name>
    <dbReference type="NCBI Taxonomy" id="2109913"/>
    <lineage>
        <taxon>Bacteria</taxon>
        <taxon>Pseudomonadati</taxon>
        <taxon>Pseudomonadota</taxon>
        <taxon>Betaproteobacteria</taxon>
        <taxon>Burkholderiales</taxon>
        <taxon>Comamonadaceae</taxon>
        <taxon>Melaminivora</taxon>
    </lineage>
</organism>
<dbReference type="AlphaFoldDB" id="A0A2R3QGU1"/>
<sequence>MQAVHPSRTHVCVLGAGIVGLSCAWELVRAGMTVTVLDRAAEPAAGTSGANGAQLSYAYVQPLADPSIWRQLPKLLLARDSPLSLRLRLDPWQWAWGLRFLAACRASVSRDSTVQLLQLAGESRAGFDAFLAEERIDCDFSATGKLVLYASEDSFAGARRQLELQRALGSVQAALSAAECAQLEPALAHYAPRIAGAIHTPGECAADCGKVCLELARLLRARGVQFLLGEQARELVQERGRVAAVRCTSGARVQADAFVLALGVDSPMLLRPLGLGAAWQVPVQPLKGYSITVPASAQPGAAPAVNVTDAARKVVFARLGDRLRIAGMAELTDTRDWAIAPRRIASLLATARDVFPQGGEYAAAQSWAGLRPATPRGLPVLGRLAQGPANLFMNTGHGALGFTLAFGSAQRVAQQVRASNI</sequence>
<dbReference type="Gene3D" id="3.30.9.10">
    <property type="entry name" value="D-Amino Acid Oxidase, subunit A, domain 2"/>
    <property type="match status" value="1"/>
</dbReference>
<dbReference type="PANTHER" id="PTHR13847">
    <property type="entry name" value="SARCOSINE DEHYDROGENASE-RELATED"/>
    <property type="match status" value="1"/>
</dbReference>
<protein>
    <submittedName>
        <fullName evidence="4">Amino acid dehydrogenase</fullName>
    </submittedName>
</protein>
<feature type="domain" description="FAD dependent oxidoreductase" evidence="3">
    <location>
        <begin position="10"/>
        <end position="414"/>
    </location>
</feature>
<evidence type="ECO:0000313" key="4">
    <source>
        <dbReference type="EMBL" id="AVO50989.1"/>
    </source>
</evidence>
<proteinExistence type="inferred from homology"/>
<gene>
    <name evidence="4" type="ORF">C6568_06150</name>
</gene>
<dbReference type="SUPFAM" id="SSF54373">
    <property type="entry name" value="FAD-linked reductases, C-terminal domain"/>
    <property type="match status" value="1"/>
</dbReference>
<evidence type="ECO:0000256" key="1">
    <source>
        <dbReference type="ARBA" id="ARBA00009410"/>
    </source>
</evidence>
<dbReference type="OrthoDB" id="18526at2"/>
<dbReference type="Pfam" id="PF01266">
    <property type="entry name" value="DAO"/>
    <property type="match status" value="1"/>
</dbReference>
<dbReference type="GO" id="GO:0005737">
    <property type="term" value="C:cytoplasm"/>
    <property type="evidence" value="ECO:0007669"/>
    <property type="project" value="TreeGrafter"/>
</dbReference>
<dbReference type="Proteomes" id="UP000237925">
    <property type="component" value="Chromosome"/>
</dbReference>
<keyword evidence="5" id="KW-1185">Reference proteome</keyword>
<dbReference type="RefSeq" id="WP_106685382.1">
    <property type="nucleotide sequence ID" value="NZ_CP027667.1"/>
</dbReference>
<comment type="similarity">
    <text evidence="1">Belongs to the DadA oxidoreductase family.</text>
</comment>
<accession>A0A2R3QGU1</accession>
<dbReference type="Gene3D" id="3.50.50.60">
    <property type="entry name" value="FAD/NAD(P)-binding domain"/>
    <property type="match status" value="2"/>
</dbReference>
<keyword evidence="2" id="KW-0560">Oxidoreductase</keyword>
<dbReference type="NCBIfam" id="NF001933">
    <property type="entry name" value="PRK00711.1"/>
    <property type="match status" value="1"/>
</dbReference>
<dbReference type="PANTHER" id="PTHR13847:SF280">
    <property type="entry name" value="D-AMINO ACID DEHYDROGENASE"/>
    <property type="match status" value="1"/>
</dbReference>
<dbReference type="EMBL" id="CP027667">
    <property type="protein sequence ID" value="AVO50989.1"/>
    <property type="molecule type" value="Genomic_DNA"/>
</dbReference>
<dbReference type="GO" id="GO:0055130">
    <property type="term" value="P:D-alanine catabolic process"/>
    <property type="evidence" value="ECO:0007669"/>
    <property type="project" value="TreeGrafter"/>
</dbReference>
<evidence type="ECO:0000313" key="5">
    <source>
        <dbReference type="Proteomes" id="UP000237925"/>
    </source>
</evidence>
<name>A0A2R3QGU1_9BURK</name>
<dbReference type="InterPro" id="IPR036188">
    <property type="entry name" value="FAD/NAD-bd_sf"/>
</dbReference>